<protein>
    <submittedName>
        <fullName evidence="12">KLLA0F12166p</fullName>
    </submittedName>
</protein>
<dbReference type="EMBL" id="CR382126">
    <property type="protein sequence ID" value="CAG98338.1"/>
    <property type="molecule type" value="Genomic_DNA"/>
</dbReference>
<dbReference type="HOGENOM" id="CLU_001592_2_0_1"/>
<accession>Q6CKA9</accession>
<dbReference type="OMA" id="NIMEKKW"/>
<dbReference type="SMART" id="SM00184">
    <property type="entry name" value="RING"/>
    <property type="match status" value="1"/>
</dbReference>
<dbReference type="GO" id="GO:0005524">
    <property type="term" value="F:ATP binding"/>
    <property type="evidence" value="ECO:0007669"/>
    <property type="project" value="InterPro"/>
</dbReference>
<evidence type="ECO:0000256" key="1">
    <source>
        <dbReference type="ARBA" id="ARBA00022723"/>
    </source>
</evidence>
<dbReference type="SUPFAM" id="SSF57850">
    <property type="entry name" value="RING/U-box"/>
    <property type="match status" value="1"/>
</dbReference>
<dbReference type="Proteomes" id="UP000000598">
    <property type="component" value="Chromosome F"/>
</dbReference>
<dbReference type="InterPro" id="IPR059033">
    <property type="entry name" value="C144_05_dom"/>
</dbReference>
<dbReference type="InterPro" id="IPR052583">
    <property type="entry name" value="ATP-helicase/E3_Ub-Ligase"/>
</dbReference>
<evidence type="ECO:0000256" key="6">
    <source>
        <dbReference type="ARBA" id="ARBA00022840"/>
    </source>
</evidence>
<gene>
    <name evidence="12" type="ORF">KLLA0_F12166g</name>
</gene>
<dbReference type="InterPro" id="IPR017907">
    <property type="entry name" value="Znf_RING_CS"/>
</dbReference>
<evidence type="ECO:0000313" key="13">
    <source>
        <dbReference type="Proteomes" id="UP000000598"/>
    </source>
</evidence>
<dbReference type="InterPro" id="IPR014001">
    <property type="entry name" value="Helicase_ATP-bd"/>
</dbReference>
<dbReference type="KEGG" id="kla:KLLA0_F12166g"/>
<dbReference type="FunCoup" id="Q6CKA9">
    <property type="interactions" value="247"/>
</dbReference>
<dbReference type="PROSITE" id="PS00518">
    <property type="entry name" value="ZF_RING_1"/>
    <property type="match status" value="1"/>
</dbReference>
<dbReference type="InterPro" id="IPR001841">
    <property type="entry name" value="Znf_RING"/>
</dbReference>
<evidence type="ECO:0000313" key="12">
    <source>
        <dbReference type="EMBL" id="CAG98338.1"/>
    </source>
</evidence>
<evidence type="ECO:0000259" key="9">
    <source>
        <dbReference type="PROSITE" id="PS50089"/>
    </source>
</evidence>
<dbReference type="InterPro" id="IPR013083">
    <property type="entry name" value="Znf_RING/FYVE/PHD"/>
</dbReference>
<dbReference type="Pfam" id="PF00176">
    <property type="entry name" value="SNF2-rel_dom"/>
    <property type="match status" value="1"/>
</dbReference>
<dbReference type="PANTHER" id="PTHR45865">
    <property type="entry name" value="E3 UBIQUITIN-PROTEIN LIGASE SHPRH FAMILY MEMBER"/>
    <property type="match status" value="1"/>
</dbReference>
<dbReference type="GO" id="GO:0061630">
    <property type="term" value="F:ubiquitin protein ligase activity"/>
    <property type="evidence" value="ECO:0007669"/>
    <property type="project" value="TreeGrafter"/>
</dbReference>
<dbReference type="Pfam" id="PF00271">
    <property type="entry name" value="Helicase_C"/>
    <property type="match status" value="1"/>
</dbReference>
<keyword evidence="13" id="KW-1185">Reference proteome</keyword>
<dbReference type="SUPFAM" id="SSF52540">
    <property type="entry name" value="P-loop containing nucleoside triphosphate hydrolases"/>
    <property type="match status" value="2"/>
</dbReference>
<feature type="compositionally biased region" description="Low complexity" evidence="8">
    <location>
        <begin position="845"/>
        <end position="860"/>
    </location>
</feature>
<reference evidence="12 13" key="1">
    <citation type="journal article" date="2004" name="Nature">
        <title>Genome evolution in yeasts.</title>
        <authorList>
            <consortium name="Genolevures"/>
            <person name="Dujon B."/>
            <person name="Sherman D."/>
            <person name="Fischer G."/>
            <person name="Durrens P."/>
            <person name="Casaregola S."/>
            <person name="Lafontaine I."/>
            <person name="de Montigny J."/>
            <person name="Marck C."/>
            <person name="Neuveglise C."/>
            <person name="Talla E."/>
            <person name="Goffard N."/>
            <person name="Frangeul L."/>
            <person name="Aigle M."/>
            <person name="Anthouard V."/>
            <person name="Babour A."/>
            <person name="Barbe V."/>
            <person name="Barnay S."/>
            <person name="Blanchin S."/>
            <person name="Beckerich J.M."/>
            <person name="Beyne E."/>
            <person name="Bleykasten C."/>
            <person name="Boisrame A."/>
            <person name="Boyer J."/>
            <person name="Cattolico L."/>
            <person name="Confanioleri F."/>
            <person name="de Daruvar A."/>
            <person name="Despons L."/>
            <person name="Fabre E."/>
            <person name="Fairhead C."/>
            <person name="Ferry-Dumazet H."/>
            <person name="Groppi A."/>
            <person name="Hantraye F."/>
            <person name="Hennequin C."/>
            <person name="Jauniaux N."/>
            <person name="Joyet P."/>
            <person name="Kachouri R."/>
            <person name="Kerrest A."/>
            <person name="Koszul R."/>
            <person name="Lemaire M."/>
            <person name="Lesur I."/>
            <person name="Ma L."/>
            <person name="Muller H."/>
            <person name="Nicaud J.M."/>
            <person name="Nikolski M."/>
            <person name="Oztas S."/>
            <person name="Ozier-Kalogeropoulos O."/>
            <person name="Pellenz S."/>
            <person name="Potier S."/>
            <person name="Richard G.F."/>
            <person name="Straub M.L."/>
            <person name="Suleau A."/>
            <person name="Swennene D."/>
            <person name="Tekaia F."/>
            <person name="Wesolowski-Louvel M."/>
            <person name="Westhof E."/>
            <person name="Wirth B."/>
            <person name="Zeniou-Meyer M."/>
            <person name="Zivanovic I."/>
            <person name="Bolotin-Fukuhara M."/>
            <person name="Thierry A."/>
            <person name="Bouchier C."/>
            <person name="Caudron B."/>
            <person name="Scarpelli C."/>
            <person name="Gaillardin C."/>
            <person name="Weissenbach J."/>
            <person name="Wincker P."/>
            <person name="Souciet J.L."/>
        </authorList>
    </citation>
    <scope>NUCLEOTIDE SEQUENCE [LARGE SCALE GENOMIC DNA]</scope>
    <source>
        <strain evidence="13">ATCC 8585 / CBS 2359 / DSM 70799 / NBRC 1267 / NRRL Y-1140 / WM37</strain>
    </source>
</reference>
<evidence type="ECO:0000259" key="10">
    <source>
        <dbReference type="PROSITE" id="PS51192"/>
    </source>
</evidence>
<evidence type="ECO:0000256" key="7">
    <source>
        <dbReference type="PROSITE-ProRule" id="PRU00175"/>
    </source>
</evidence>
<dbReference type="GO" id="GO:0008270">
    <property type="term" value="F:zinc ion binding"/>
    <property type="evidence" value="ECO:0007669"/>
    <property type="project" value="UniProtKB-KW"/>
</dbReference>
<dbReference type="InterPro" id="IPR000330">
    <property type="entry name" value="SNF2_N"/>
</dbReference>
<feature type="domain" description="Helicase ATP-binding" evidence="10">
    <location>
        <begin position="344"/>
        <end position="556"/>
    </location>
</feature>
<dbReference type="InParanoid" id="Q6CKA9"/>
<dbReference type="InterPro" id="IPR027417">
    <property type="entry name" value="P-loop_NTPase"/>
</dbReference>
<evidence type="ECO:0000256" key="2">
    <source>
        <dbReference type="ARBA" id="ARBA00022741"/>
    </source>
</evidence>
<keyword evidence="4" id="KW-0378">Hydrolase</keyword>
<dbReference type="InterPro" id="IPR001650">
    <property type="entry name" value="Helicase_C-like"/>
</dbReference>
<evidence type="ECO:0000256" key="3">
    <source>
        <dbReference type="ARBA" id="ARBA00022771"/>
    </source>
</evidence>
<keyword evidence="5" id="KW-0862">Zinc</keyword>
<dbReference type="PROSITE" id="PS50089">
    <property type="entry name" value="ZF_RING_2"/>
    <property type="match status" value="1"/>
</dbReference>
<dbReference type="PROSITE" id="PS51194">
    <property type="entry name" value="HELICASE_CTER"/>
    <property type="match status" value="1"/>
</dbReference>
<feature type="domain" description="RING-type" evidence="9">
    <location>
        <begin position="1208"/>
        <end position="1246"/>
    </location>
</feature>
<proteinExistence type="predicted"/>
<keyword evidence="3 7" id="KW-0863">Zinc-finger</keyword>
<dbReference type="Gene3D" id="3.40.50.10810">
    <property type="entry name" value="Tandem AAA-ATPase domain"/>
    <property type="match status" value="1"/>
</dbReference>
<feature type="region of interest" description="Disordered" evidence="8">
    <location>
        <begin position="1262"/>
        <end position="1299"/>
    </location>
</feature>
<dbReference type="InterPro" id="IPR049730">
    <property type="entry name" value="SNF2/RAD54-like_C"/>
</dbReference>
<dbReference type="GO" id="GO:0006974">
    <property type="term" value="P:DNA damage response"/>
    <property type="evidence" value="ECO:0007669"/>
    <property type="project" value="TreeGrafter"/>
</dbReference>
<dbReference type="STRING" id="284590.Q6CKA9"/>
<dbReference type="PaxDb" id="284590-Q6CKA9"/>
<evidence type="ECO:0000259" key="11">
    <source>
        <dbReference type="PROSITE" id="PS51194"/>
    </source>
</evidence>
<dbReference type="GO" id="GO:0005634">
    <property type="term" value="C:nucleus"/>
    <property type="evidence" value="ECO:0007669"/>
    <property type="project" value="TreeGrafter"/>
</dbReference>
<dbReference type="Pfam" id="PF26021">
    <property type="entry name" value="Ferritin_C144_05"/>
    <property type="match status" value="1"/>
</dbReference>
<dbReference type="PROSITE" id="PS51192">
    <property type="entry name" value="HELICASE_ATP_BIND_1"/>
    <property type="match status" value="1"/>
</dbReference>
<feature type="domain" description="Helicase C-terminal" evidence="11">
    <location>
        <begin position="1330"/>
        <end position="1491"/>
    </location>
</feature>
<dbReference type="PANTHER" id="PTHR45865:SF1">
    <property type="entry name" value="E3 UBIQUITIN-PROTEIN LIGASE SHPRH"/>
    <property type="match status" value="1"/>
</dbReference>
<evidence type="ECO:0000256" key="5">
    <source>
        <dbReference type="ARBA" id="ARBA00022833"/>
    </source>
</evidence>
<dbReference type="Pfam" id="PF13639">
    <property type="entry name" value="zf-RING_2"/>
    <property type="match status" value="1"/>
</dbReference>
<dbReference type="eggNOG" id="KOG0298">
    <property type="taxonomic scope" value="Eukaryota"/>
</dbReference>
<keyword evidence="1" id="KW-0479">Metal-binding</keyword>
<name>Q6CKA9_KLULA</name>
<evidence type="ECO:0000256" key="4">
    <source>
        <dbReference type="ARBA" id="ARBA00022801"/>
    </source>
</evidence>
<sequence length="1528" mass="177525">MTTDEAKFPTGSAVEWKLLEKDVEFIEGGVSGFAFNESLQPCESLEKKATSKLQTVPILDWELRFGDFSSSKGFKQVSVSLKFERNEEDDKTWIHFYHDSWFLGKWNCTEWSPQFKQVIECCEVKAKEVETWHELVRAAEEQEKQESLAKKSRKKRRKVTPRDPTSYRYKDLKLHPLVMLIDSSGNWMVKIQFSLFCTINDANSFGMETNKLLGDLFLEKDPQYICNGGEFAPGRAKEPFDSLVVSYSKKALRKDVVIAVPKALDVTLMPFQMESIDWMLRKEGFYDEPLERITTREQLMFFLNEHISYGYEYMPINDSFWNKLTGYILPMEEAWKIYEEWFSDPSSGKKARGVLADEMGLGKTIEILTLISTNVRNLSNESSSFVSPINEKEVRRVKTNLIVCPESILQQWIDEIDLHINKKVSDFKVFHYEGFEKTRNKFNTDSPAEIVELMSQYDVVICSYYTMSAEVHYAEFSKIQRPSRDSTRRYDYTSPLSIMEFHRVILDEAQLLGGGMTNASRCTSLIHRVHTWGVSGTPVEWYFHIRDIFVYLQIHPFQVLDQNVVNAVCTSNAFHRANYAENPENYTHLGHVIPDENWNGVRGCKFEPEEIMDIFPKFNLAIRHRKKDVQDQIKIPPQINYMVPVEFNPIEQDNYAHMWNSFLADSGYDPRGNGAVNIDRMELSRWLNRLRMICCHASLLKDDISDFNYHPWRENDELKDMDAILATMKDEVLDRIHTLQRENYSLQLESGQVKMEIDEDFEDAANIFQKNIKDITDDLKNVYGIHDFLKLNNENSSMSSVKDANNIRLLLQSLHQAYFFLATSYYQLGSKKLEDIDAENEAEVNKVSSPKKNNNTNNNKNKNKKNPAKENDPKQYSDIFTVDQLATINKFQELEKENYEIAEKLRREMLHERIFDVDAEINKVRDWLMNKKVVRKMLLDSIVSNKSNFGNVLGETLGFRKISTLFHILNQQSKQFNRLIKDLEVMSYNTIVKDYENVEDAEKSKEYEKSVDEQDKVFSLLDVLERLLKNRDDAVASETSLEPFKPEVAIAEVDSKFHEELLKSIVFCDGSSLKMLLNEAENDKPMKNYLSSSKLAHHNIQEFINCYEMEITRVMRENQELRNILKKFNDIYNAKTNYYSYLQRISDSLVPLSELNATTRNNIIKKVTRGHDYDDNCKVINNLESRVRYLDTLGQLKTAIANGENISCAVCYSDIYTGSILKCGHFFCKDCVTHWFKKNTSCPMCKNRMSSSEVYHFKFREEELKEEDDTDNPEQVTKDDDQTNSSSDGNDTTHEEDTEAVITRKYTKFPRLTEVDKVMLDNTWGAKVDQVMKLILYIKQQHLEKEPHKKNPQIVIFSSHSAFLSILSTLLTAHNVTHARPLRNTKFAKAVDTFRKDPNCTCLLLNVHSQSTGLTLVNARHLILLEPIMDSSTEAQAISRIHRIGQKDVTYVWNFMVRNTVEESIMKYKAVLEGKKKKKTEELRASGSKISVEEAEQEIERNFSMDNITEDDSEGKTHLWHCLFENCI</sequence>
<dbReference type="GO" id="GO:0016787">
    <property type="term" value="F:hydrolase activity"/>
    <property type="evidence" value="ECO:0007669"/>
    <property type="project" value="UniProtKB-KW"/>
</dbReference>
<organism evidence="12 13">
    <name type="scientific">Kluyveromyces lactis (strain ATCC 8585 / CBS 2359 / DSM 70799 / NBRC 1267 / NRRL Y-1140 / WM37)</name>
    <name type="common">Yeast</name>
    <name type="synonym">Candida sphaerica</name>
    <dbReference type="NCBI Taxonomy" id="284590"/>
    <lineage>
        <taxon>Eukaryota</taxon>
        <taxon>Fungi</taxon>
        <taxon>Dikarya</taxon>
        <taxon>Ascomycota</taxon>
        <taxon>Saccharomycotina</taxon>
        <taxon>Saccharomycetes</taxon>
        <taxon>Saccharomycetales</taxon>
        <taxon>Saccharomycetaceae</taxon>
        <taxon>Kluyveromyces</taxon>
    </lineage>
</organism>
<keyword evidence="2" id="KW-0547">Nucleotide-binding</keyword>
<dbReference type="GO" id="GO:0000209">
    <property type="term" value="P:protein polyubiquitination"/>
    <property type="evidence" value="ECO:0007669"/>
    <property type="project" value="TreeGrafter"/>
</dbReference>
<feature type="region of interest" description="Disordered" evidence="8">
    <location>
        <begin position="843"/>
        <end position="874"/>
    </location>
</feature>
<dbReference type="InterPro" id="IPR038718">
    <property type="entry name" value="SNF2-like_sf"/>
</dbReference>
<evidence type="ECO:0000256" key="8">
    <source>
        <dbReference type="SAM" id="MobiDB-lite"/>
    </source>
</evidence>
<dbReference type="CDD" id="cd18793">
    <property type="entry name" value="SF2_C_SNF"/>
    <property type="match status" value="1"/>
</dbReference>
<keyword evidence="6" id="KW-0067">ATP-binding</keyword>
<dbReference type="Gene3D" id="3.40.50.300">
    <property type="entry name" value="P-loop containing nucleotide triphosphate hydrolases"/>
    <property type="match status" value="1"/>
</dbReference>
<dbReference type="SMART" id="SM00487">
    <property type="entry name" value="DEXDc"/>
    <property type="match status" value="1"/>
</dbReference>
<dbReference type="Gene3D" id="3.30.40.10">
    <property type="entry name" value="Zinc/RING finger domain, C3HC4 (zinc finger)"/>
    <property type="match status" value="1"/>
</dbReference>